<dbReference type="EMBL" id="HBFR01022829">
    <property type="protein sequence ID" value="CAD8889184.1"/>
    <property type="molecule type" value="Transcribed_RNA"/>
</dbReference>
<evidence type="ECO:0000259" key="1">
    <source>
        <dbReference type="Pfam" id="PF13843"/>
    </source>
</evidence>
<sequence length="232" mass="26335">MAHNRYQIISQQLQISDMDPLSYHDKFWKVWQLQDEWNTHMEHAFHSSWLVVVDKSMVSSLNPQCPGWLNVKQKPHPFGNEYHTAANRETRITFGLELVETNHDKLTEGPHARKLLLNEMPPTAALVCHLTKSLWGYGQVIALDSGFGGIPAAVELKKKGLFSTLQIKKKAHWPAGTKAQEMCDDLAGKEVGTIQCREDCKGNEKFWLSGLDDSKHISIMLNMWGTSIRDGK</sequence>
<evidence type="ECO:0000313" key="2">
    <source>
        <dbReference type="EMBL" id="CAD8889184.1"/>
    </source>
</evidence>
<accession>A0A6U5HHW5</accession>
<name>A0A6U5HHW5_9STRA</name>
<dbReference type="EMBL" id="HBFR01022830">
    <property type="protein sequence ID" value="CAD8889185.1"/>
    <property type="molecule type" value="Transcribed_RNA"/>
</dbReference>
<gene>
    <name evidence="2" type="ORF">CHYS00102_LOCUS16387</name>
    <name evidence="3" type="ORF">CHYS00102_LOCUS16388</name>
</gene>
<dbReference type="PANTHER" id="PTHR46599">
    <property type="entry name" value="PIGGYBAC TRANSPOSABLE ELEMENT-DERIVED PROTEIN 4"/>
    <property type="match status" value="1"/>
</dbReference>
<protein>
    <recommendedName>
        <fullName evidence="1">PiggyBac transposable element-derived protein domain-containing protein</fullName>
    </recommendedName>
</protein>
<reference evidence="2" key="1">
    <citation type="submission" date="2021-01" db="EMBL/GenBank/DDBJ databases">
        <authorList>
            <person name="Corre E."/>
            <person name="Pelletier E."/>
            <person name="Niang G."/>
            <person name="Scheremetjew M."/>
            <person name="Finn R."/>
            <person name="Kale V."/>
            <person name="Holt S."/>
            <person name="Cochrane G."/>
            <person name="Meng A."/>
            <person name="Brown T."/>
            <person name="Cohen L."/>
        </authorList>
    </citation>
    <scope>NUCLEOTIDE SEQUENCE</scope>
    <source>
        <strain evidence="2">308</strain>
    </source>
</reference>
<dbReference type="PANTHER" id="PTHR46599:SF3">
    <property type="entry name" value="PIGGYBAC TRANSPOSABLE ELEMENT-DERIVED PROTEIN 4"/>
    <property type="match status" value="1"/>
</dbReference>
<dbReference type="Pfam" id="PF13843">
    <property type="entry name" value="DDE_Tnp_1_7"/>
    <property type="match status" value="1"/>
</dbReference>
<organism evidence="2">
    <name type="scientific">Corethron hystrix</name>
    <dbReference type="NCBI Taxonomy" id="216773"/>
    <lineage>
        <taxon>Eukaryota</taxon>
        <taxon>Sar</taxon>
        <taxon>Stramenopiles</taxon>
        <taxon>Ochrophyta</taxon>
        <taxon>Bacillariophyta</taxon>
        <taxon>Coscinodiscophyceae</taxon>
        <taxon>Corethrophycidae</taxon>
        <taxon>Corethrales</taxon>
        <taxon>Corethraceae</taxon>
        <taxon>Corethron</taxon>
    </lineage>
</organism>
<evidence type="ECO:0000313" key="3">
    <source>
        <dbReference type="EMBL" id="CAD8889185.1"/>
    </source>
</evidence>
<dbReference type="InterPro" id="IPR029526">
    <property type="entry name" value="PGBD"/>
</dbReference>
<feature type="domain" description="PiggyBac transposable element-derived protein" evidence="1">
    <location>
        <begin position="1"/>
        <end position="222"/>
    </location>
</feature>
<dbReference type="AlphaFoldDB" id="A0A6U5HHW5"/>
<proteinExistence type="predicted"/>